<keyword evidence="1" id="KW-0812">Transmembrane</keyword>
<dbReference type="Proteomes" id="UP000231293">
    <property type="component" value="Unassembled WGS sequence"/>
</dbReference>
<evidence type="ECO:0008006" key="4">
    <source>
        <dbReference type="Google" id="ProtNLM"/>
    </source>
</evidence>
<dbReference type="InterPro" id="IPR031982">
    <property type="entry name" value="PilE-like"/>
</dbReference>
<dbReference type="Gene3D" id="3.30.540.20">
    <property type="match status" value="1"/>
</dbReference>
<dbReference type="InterPro" id="IPR038415">
    <property type="entry name" value="Pilin_PilX-like_sf"/>
</dbReference>
<reference evidence="2 3" key="1">
    <citation type="journal article" date="2017" name="MBio">
        <title>Type VI secretion-mediated competition in the bee gut microbiome.</title>
        <authorList>
            <person name="Steele M.I."/>
            <person name="Kwong W.K."/>
            <person name="Powell J.E."/>
            <person name="Whiteley M."/>
            <person name="Moran N.A."/>
        </authorList>
    </citation>
    <scope>NUCLEOTIDE SEQUENCE [LARGE SCALE GENOMIC DNA]</scope>
    <source>
        <strain evidence="2 3">App2-2</strain>
    </source>
</reference>
<evidence type="ECO:0000313" key="2">
    <source>
        <dbReference type="EMBL" id="PIT16415.1"/>
    </source>
</evidence>
<feature type="transmembrane region" description="Helical" evidence="1">
    <location>
        <begin position="12"/>
        <end position="33"/>
    </location>
</feature>
<dbReference type="RefSeq" id="WP_100113457.1">
    <property type="nucleotide sequence ID" value="NZ_MDVB01000054.1"/>
</dbReference>
<proteinExistence type="predicted"/>
<dbReference type="EMBL" id="MDVB01000054">
    <property type="protein sequence ID" value="PIT16415.1"/>
    <property type="molecule type" value="Genomic_DNA"/>
</dbReference>
<name>A0A2N9WUN5_9NEIS</name>
<dbReference type="AlphaFoldDB" id="A0A2N9WUN5"/>
<dbReference type="PROSITE" id="PS00409">
    <property type="entry name" value="PROKAR_NTER_METHYL"/>
    <property type="match status" value="1"/>
</dbReference>
<dbReference type="Pfam" id="PF16732">
    <property type="entry name" value="ComP_DUS"/>
    <property type="match status" value="1"/>
</dbReference>
<dbReference type="InterPro" id="IPR012902">
    <property type="entry name" value="N_methyl_site"/>
</dbReference>
<evidence type="ECO:0000313" key="3">
    <source>
        <dbReference type="Proteomes" id="UP000231293"/>
    </source>
</evidence>
<keyword evidence="1" id="KW-1133">Transmembrane helix</keyword>
<dbReference type="PANTHER" id="PTHR30093">
    <property type="entry name" value="GENERAL SECRETION PATHWAY PROTEIN G"/>
    <property type="match status" value="1"/>
</dbReference>
<dbReference type="GO" id="GO:0043683">
    <property type="term" value="P:type IV pilus assembly"/>
    <property type="evidence" value="ECO:0007669"/>
    <property type="project" value="InterPro"/>
</dbReference>
<accession>A0A2N9WUN5</accession>
<organism evidence="2 3">
    <name type="scientific">Snodgrassella alvi</name>
    <dbReference type="NCBI Taxonomy" id="1196083"/>
    <lineage>
        <taxon>Bacteria</taxon>
        <taxon>Pseudomonadati</taxon>
        <taxon>Pseudomonadota</taxon>
        <taxon>Betaproteobacteria</taxon>
        <taxon>Neisseriales</taxon>
        <taxon>Neisseriaceae</taxon>
        <taxon>Snodgrassella</taxon>
    </lineage>
</organism>
<gene>
    <name evidence="2" type="ORF">BGI32_04560</name>
</gene>
<dbReference type="NCBIfam" id="TIGR02532">
    <property type="entry name" value="IV_pilin_GFxxxE"/>
    <property type="match status" value="1"/>
</dbReference>
<protein>
    <recommendedName>
        <fullName evidence="4">Prepilin-type N-terminal cleavage/methylation domain-containing protein</fullName>
    </recommendedName>
</protein>
<comment type="caution">
    <text evidence="2">The sequence shown here is derived from an EMBL/GenBank/DDBJ whole genome shotgun (WGS) entry which is preliminary data.</text>
</comment>
<sequence length="149" mass="16247">MINKFLSKGFTLVELMIVVAIIAILSVIALPSYRIYVEKANLADASTTLINLNQKIAERKLQLFNDSFVQSDLSAIVGQQVGSGNKYTIGVICQNNTDCSTYHLYAEPKRGSNLKKSVWMGNNSGLYICDISSVSGIVDASSETNCTKQ</sequence>
<dbReference type="PANTHER" id="PTHR30093:SF47">
    <property type="entry name" value="TYPE IV PILUS NON-CORE MINOR PILIN PILE"/>
    <property type="match status" value="1"/>
</dbReference>
<keyword evidence="1" id="KW-0472">Membrane</keyword>
<evidence type="ECO:0000256" key="1">
    <source>
        <dbReference type="SAM" id="Phobius"/>
    </source>
</evidence>
<dbReference type="SUPFAM" id="SSF54523">
    <property type="entry name" value="Pili subunits"/>
    <property type="match status" value="1"/>
</dbReference>
<dbReference type="Pfam" id="PF07963">
    <property type="entry name" value="N_methyl"/>
    <property type="match status" value="1"/>
</dbReference>
<dbReference type="InterPro" id="IPR045584">
    <property type="entry name" value="Pilin-like"/>
</dbReference>